<dbReference type="RefSeq" id="WP_191244498.1">
    <property type="nucleotide sequence ID" value="NZ_BNAU01000002.1"/>
</dbReference>
<feature type="chain" id="PRO_5045321434" description="DUF4232 domain-containing protein" evidence="1">
    <location>
        <begin position="25"/>
        <end position="165"/>
    </location>
</feature>
<keyword evidence="4" id="KW-1185">Reference proteome</keyword>
<keyword evidence="1" id="KW-0732">Signal</keyword>
<evidence type="ECO:0000313" key="3">
    <source>
        <dbReference type="EMBL" id="GHE90198.1"/>
    </source>
</evidence>
<dbReference type="Pfam" id="PF14016">
    <property type="entry name" value="DUF4232"/>
    <property type="match status" value="1"/>
</dbReference>
<reference evidence="4" key="1">
    <citation type="journal article" date="2019" name="Int. J. Syst. Evol. Microbiol.">
        <title>The Global Catalogue of Microorganisms (GCM) 10K type strain sequencing project: providing services to taxonomists for standard genome sequencing and annotation.</title>
        <authorList>
            <consortium name="The Broad Institute Genomics Platform"/>
            <consortium name="The Broad Institute Genome Sequencing Center for Infectious Disease"/>
            <person name="Wu L."/>
            <person name="Ma J."/>
        </authorList>
    </citation>
    <scope>NUCLEOTIDE SEQUENCE [LARGE SCALE GENOMIC DNA]</scope>
    <source>
        <strain evidence="4">CGMCC 4.7677</strain>
    </source>
</reference>
<comment type="caution">
    <text evidence="3">The sequence shown here is derived from an EMBL/GenBank/DDBJ whole genome shotgun (WGS) entry which is preliminary data.</text>
</comment>
<evidence type="ECO:0000256" key="1">
    <source>
        <dbReference type="SAM" id="SignalP"/>
    </source>
</evidence>
<feature type="signal peptide" evidence="1">
    <location>
        <begin position="1"/>
        <end position="24"/>
    </location>
</feature>
<evidence type="ECO:0000313" key="4">
    <source>
        <dbReference type="Proteomes" id="UP000605897"/>
    </source>
</evidence>
<dbReference type="Proteomes" id="UP000605897">
    <property type="component" value="Unassembled WGS sequence"/>
</dbReference>
<protein>
    <recommendedName>
        <fullName evidence="2">DUF4232 domain-containing protein</fullName>
    </recommendedName>
</protein>
<name>A0ABQ3IV83_9PSEU</name>
<organism evidence="3 4">
    <name type="scientific">Amycolatopsis deserti</name>
    <dbReference type="NCBI Taxonomy" id="185696"/>
    <lineage>
        <taxon>Bacteria</taxon>
        <taxon>Bacillati</taxon>
        <taxon>Actinomycetota</taxon>
        <taxon>Actinomycetes</taxon>
        <taxon>Pseudonocardiales</taxon>
        <taxon>Pseudonocardiaceae</taxon>
        <taxon>Amycolatopsis</taxon>
    </lineage>
</organism>
<evidence type="ECO:0000259" key="2">
    <source>
        <dbReference type="Pfam" id="PF14016"/>
    </source>
</evidence>
<dbReference type="EMBL" id="BNAU01000002">
    <property type="protein sequence ID" value="GHE90198.1"/>
    <property type="molecule type" value="Genomic_DNA"/>
</dbReference>
<dbReference type="InterPro" id="IPR025326">
    <property type="entry name" value="DUF4232"/>
</dbReference>
<feature type="domain" description="DUF4232" evidence="2">
    <location>
        <begin position="31"/>
        <end position="126"/>
    </location>
</feature>
<accession>A0ABQ3IV83</accession>
<proteinExistence type="predicted"/>
<sequence>MIKTGSVLAVLAAATAVAAGPAQAAPADLECTATQVATELIPGGGAAGVRAGYLQITALPGEACTLAGVAPVRLVGAHDVLVGHDAPADTPTVYLRDGSSAYVRLTWTARAPWRQQTPLAVSIEPDSRVGEPVITADWTLGPVDATWISHTIHVGPATAGPAPRS</sequence>
<gene>
    <name evidence="3" type="ORF">GCM10017786_23080</name>
</gene>